<dbReference type="SUPFAM" id="SSF46785">
    <property type="entry name" value="Winged helix' DNA-binding domain"/>
    <property type="match status" value="1"/>
</dbReference>
<gene>
    <name evidence="2" type="ORF">S03H2_10627</name>
</gene>
<evidence type="ECO:0000259" key="1">
    <source>
        <dbReference type="Pfam" id="PF14947"/>
    </source>
</evidence>
<comment type="caution">
    <text evidence="2">The sequence shown here is derived from an EMBL/GenBank/DDBJ whole genome shotgun (WGS) entry which is preliminary data.</text>
</comment>
<dbReference type="Pfam" id="PF14947">
    <property type="entry name" value="HTH_45"/>
    <property type="match status" value="1"/>
</dbReference>
<evidence type="ECO:0000313" key="2">
    <source>
        <dbReference type="EMBL" id="GAH36623.1"/>
    </source>
</evidence>
<dbReference type="AlphaFoldDB" id="X1GUD3"/>
<accession>X1GUD3</accession>
<feature type="domain" description="ArnR1-like winged helix-turn-helix" evidence="1">
    <location>
        <begin position="3"/>
        <end position="89"/>
    </location>
</feature>
<organism evidence="2">
    <name type="scientific">marine sediment metagenome</name>
    <dbReference type="NCBI Taxonomy" id="412755"/>
    <lineage>
        <taxon>unclassified sequences</taxon>
        <taxon>metagenomes</taxon>
        <taxon>ecological metagenomes</taxon>
    </lineage>
</organism>
<dbReference type="EMBL" id="BARU01005454">
    <property type="protein sequence ID" value="GAH36623.1"/>
    <property type="molecule type" value="Genomic_DNA"/>
</dbReference>
<dbReference type="InterPro" id="IPR038723">
    <property type="entry name" value="ArnR1-like_HTH"/>
</dbReference>
<name>X1GUD3_9ZZZZ</name>
<dbReference type="InterPro" id="IPR036388">
    <property type="entry name" value="WH-like_DNA-bd_sf"/>
</dbReference>
<reference evidence="2" key="1">
    <citation type="journal article" date="2014" name="Front. Microbiol.">
        <title>High frequency of phylogenetically diverse reductive dehalogenase-homologous genes in deep subseafloor sedimentary metagenomes.</title>
        <authorList>
            <person name="Kawai M."/>
            <person name="Futagami T."/>
            <person name="Toyoda A."/>
            <person name="Takaki Y."/>
            <person name="Nishi S."/>
            <person name="Hori S."/>
            <person name="Arai W."/>
            <person name="Tsubouchi T."/>
            <person name="Morono Y."/>
            <person name="Uchiyama I."/>
            <person name="Ito T."/>
            <person name="Fujiyama A."/>
            <person name="Inagaki F."/>
            <person name="Takami H."/>
        </authorList>
    </citation>
    <scope>NUCLEOTIDE SEQUENCE</scope>
    <source>
        <strain evidence="2">Expedition CK06-06</strain>
    </source>
</reference>
<protein>
    <recommendedName>
        <fullName evidence="1">ArnR1-like winged helix-turn-helix domain-containing protein</fullName>
    </recommendedName>
</protein>
<dbReference type="Gene3D" id="1.10.10.10">
    <property type="entry name" value="Winged helix-like DNA-binding domain superfamily/Winged helix DNA-binding domain"/>
    <property type="match status" value="1"/>
</dbReference>
<sequence length="230" mass="27047">MVRDSQKTMFTVLREIGRDEKRLTEIMKSLDLSWKSLLPVLDTLLSNGFVKIDESEAGEYGGEDVYLDYQRRKIYHITEEGEKALDTYTDDRVIMGRETNKKWVRHIRESKWALDLLGLEQSEAWCVALDALVRMTEPFTVHSLHRHLDLPEGRMRTLIGELKKKFIVKEYKISFPENWDRLGVGARRTAARKMGLPKGWQNANYLIFDREKFKELIYESVEDRMEVMLG</sequence>
<proteinExistence type="predicted"/>
<dbReference type="InterPro" id="IPR036390">
    <property type="entry name" value="WH_DNA-bd_sf"/>
</dbReference>